<dbReference type="EMBL" id="AZBU02000012">
    <property type="protein sequence ID" value="TKR59784.1"/>
    <property type="molecule type" value="Genomic_DNA"/>
</dbReference>
<reference evidence="1 2" key="1">
    <citation type="journal article" date="2015" name="Genome Biol.">
        <title>Comparative genomics of Steinernema reveals deeply conserved gene regulatory networks.</title>
        <authorList>
            <person name="Dillman A.R."/>
            <person name="Macchietto M."/>
            <person name="Porter C.F."/>
            <person name="Rogers A."/>
            <person name="Williams B."/>
            <person name="Antoshechkin I."/>
            <person name="Lee M.M."/>
            <person name="Goodwin Z."/>
            <person name="Lu X."/>
            <person name="Lewis E.E."/>
            <person name="Goodrich-Blair H."/>
            <person name="Stock S.P."/>
            <person name="Adams B.J."/>
            <person name="Sternberg P.W."/>
            <person name="Mortazavi A."/>
        </authorList>
    </citation>
    <scope>NUCLEOTIDE SEQUENCE [LARGE SCALE GENOMIC DNA]</scope>
    <source>
        <strain evidence="1 2">ALL</strain>
    </source>
</reference>
<reference evidence="1 2" key="2">
    <citation type="journal article" date="2019" name="G3 (Bethesda)">
        <title>Hybrid Assembly of the Genome of the Entomopathogenic Nematode Steinernema carpocapsae Identifies the X-Chromosome.</title>
        <authorList>
            <person name="Serra L."/>
            <person name="Macchietto M."/>
            <person name="Macias-Munoz A."/>
            <person name="McGill C.J."/>
            <person name="Rodriguez I.M."/>
            <person name="Rodriguez B."/>
            <person name="Murad R."/>
            <person name="Mortazavi A."/>
        </authorList>
    </citation>
    <scope>NUCLEOTIDE SEQUENCE [LARGE SCALE GENOMIC DNA]</scope>
    <source>
        <strain evidence="1 2">ALL</strain>
    </source>
</reference>
<evidence type="ECO:0000313" key="1">
    <source>
        <dbReference type="EMBL" id="TKR59784.1"/>
    </source>
</evidence>
<proteinExistence type="predicted"/>
<dbReference type="Proteomes" id="UP000298663">
    <property type="component" value="Unassembled WGS sequence"/>
</dbReference>
<accession>A0A4U5LUJ4</accession>
<sequence>MKVDDAMMEVMHIHYTLVKKVIWRFGSVVVRDMLRDRNFAISEMSQQREDEILVYRLSIQSYKNGFDCHEALVLDLFTIHLPKPFPIFALPPFHPTCKHAFVQIWNA</sequence>
<protein>
    <submittedName>
        <fullName evidence="1">Uncharacterized protein</fullName>
    </submittedName>
</protein>
<gene>
    <name evidence="1" type="ORF">L596_029409</name>
</gene>
<keyword evidence="2" id="KW-1185">Reference proteome</keyword>
<comment type="caution">
    <text evidence="1">The sequence shown here is derived from an EMBL/GenBank/DDBJ whole genome shotgun (WGS) entry which is preliminary data.</text>
</comment>
<evidence type="ECO:0000313" key="2">
    <source>
        <dbReference type="Proteomes" id="UP000298663"/>
    </source>
</evidence>
<organism evidence="1 2">
    <name type="scientific">Steinernema carpocapsae</name>
    <name type="common">Entomopathogenic nematode</name>
    <dbReference type="NCBI Taxonomy" id="34508"/>
    <lineage>
        <taxon>Eukaryota</taxon>
        <taxon>Metazoa</taxon>
        <taxon>Ecdysozoa</taxon>
        <taxon>Nematoda</taxon>
        <taxon>Chromadorea</taxon>
        <taxon>Rhabditida</taxon>
        <taxon>Tylenchina</taxon>
        <taxon>Panagrolaimomorpha</taxon>
        <taxon>Strongyloidoidea</taxon>
        <taxon>Steinernematidae</taxon>
        <taxon>Steinernema</taxon>
    </lineage>
</organism>
<name>A0A4U5LUJ4_STECR</name>
<dbReference type="AlphaFoldDB" id="A0A4U5LUJ4"/>